<reference evidence="4" key="1">
    <citation type="submission" date="2016-10" db="EMBL/GenBank/DDBJ databases">
        <authorList>
            <person name="Varghese N."/>
            <person name="Submissions S."/>
        </authorList>
    </citation>
    <scope>NUCLEOTIDE SEQUENCE [LARGE SCALE GENOMIC DNA]</scope>
    <source>
        <strain evidence="4">DSM 3695</strain>
    </source>
</reference>
<dbReference type="Pfam" id="PF13472">
    <property type="entry name" value="Lipase_GDSL_2"/>
    <property type="match status" value="1"/>
</dbReference>
<dbReference type="InterPro" id="IPR013830">
    <property type="entry name" value="SGNH_hydro"/>
</dbReference>
<accession>A0A1I0S9N5</accession>
<feature type="chain" id="PRO_5011503671" evidence="1">
    <location>
        <begin position="19"/>
        <end position="965"/>
    </location>
</feature>
<evidence type="ECO:0000313" key="4">
    <source>
        <dbReference type="Proteomes" id="UP000199310"/>
    </source>
</evidence>
<dbReference type="Gene3D" id="3.40.50.1110">
    <property type="entry name" value="SGNH hydrolase"/>
    <property type="match status" value="1"/>
</dbReference>
<keyword evidence="4" id="KW-1185">Reference proteome</keyword>
<dbReference type="InterPro" id="IPR036514">
    <property type="entry name" value="SGNH_hydro_sf"/>
</dbReference>
<sequence>MKYCLLFFLLGLVFPVTAQTTMRISGDTVKIENGELQLRNSSSNIAGFLFNEYNGRTAFRQLGNSIQFVAGAPSFPKAGDSTYVNMDFTGQAIKVWRNGLLQYRDISNGVAIDTLAGKITFRPALATGDRIYIEAINAIQVSANDNNTELPPVVSAGLGKLYAGVTDNGNSFTLRWTTNAKTLFLSPKIVGIGSSTLAGYGLQAPYRLGDKINTWLGSNVSNANWKNLAIGGTNSRDMLPEKDGGMFGANIDSAMNSDPDFIFLSLASNDPSAGISVNQSITNYKKLDSIALSRGVPLFIETTQPRSQYDATQQGMLKALADSVRKIWPDRYVEGFLDVVDKNAATPAAILPQYNNGDGIHLNPNGNQFIADRLFDRWTSYFRFPGTVKRFVVDTSGNNISWQPFDTIQDKNTVKKVYAKLQNKDLYFRVKAELASGDFTPYSSVALLKAYVAPPVPTVFDHRILIDIGGDGFTTLNGSSQKDGKLTPSPDAQGKTWNNWYGIGDVRGFISGAEILGLKTVAAAQTVIGMRLIGNPQGTFTSSVATQAINYNGFKVGVNDYPMEAVYDNMFIHNTAGGGDGVTLRLKNLSKTNTYYIKIWGARLDDNNTPRNLVAKLGTDSWTGAPVVNTRYPTTAVINYNNAIVLNSITGVDSLDINLKAGVGSTFGHVSIIDIGIMGTLPPAPKIIMADTSTILNAIQMAPQIVTAGSTISSYQWTQIGGPATVNIANATQPNATISNLSNGTFSLRLSATTTAGITITGDIQVKVFPNNGGKKTLRVNFSNTKIEDIPGWLNAYGPITANKVSYTDVATNWTIDNASTSNTFWGSYTGVNASDVNGKVTGNNTGVIPDIALKSYWFNYSVPYAAGKNNVIISGLNPSKTYTLKLYASRTSADNTTAPRYGVWRINGGAEVIQDALDNTTNESVVTNITPDANGNINIAVYQSANSPTYGSFSFLNALILQEN</sequence>
<proteinExistence type="predicted"/>
<dbReference type="PROSITE" id="PS50093">
    <property type="entry name" value="PKD"/>
    <property type="match status" value="1"/>
</dbReference>
<dbReference type="CDD" id="cd00229">
    <property type="entry name" value="SGNH_hydrolase"/>
    <property type="match status" value="1"/>
</dbReference>
<dbReference type="InterPro" id="IPR000601">
    <property type="entry name" value="PKD_dom"/>
</dbReference>
<dbReference type="OrthoDB" id="9786188at2"/>
<evidence type="ECO:0000256" key="1">
    <source>
        <dbReference type="SAM" id="SignalP"/>
    </source>
</evidence>
<dbReference type="AlphaFoldDB" id="A0A1I0S9N5"/>
<dbReference type="EMBL" id="FOJG01000002">
    <property type="protein sequence ID" value="SEW52807.1"/>
    <property type="molecule type" value="Genomic_DNA"/>
</dbReference>
<dbReference type="GO" id="GO:0016788">
    <property type="term" value="F:hydrolase activity, acting on ester bonds"/>
    <property type="evidence" value="ECO:0007669"/>
    <property type="project" value="UniProtKB-ARBA"/>
</dbReference>
<evidence type="ECO:0000313" key="3">
    <source>
        <dbReference type="EMBL" id="SEW52807.1"/>
    </source>
</evidence>
<organism evidence="3 4">
    <name type="scientific">Chitinophaga arvensicola</name>
    <dbReference type="NCBI Taxonomy" id="29529"/>
    <lineage>
        <taxon>Bacteria</taxon>
        <taxon>Pseudomonadati</taxon>
        <taxon>Bacteroidota</taxon>
        <taxon>Chitinophagia</taxon>
        <taxon>Chitinophagales</taxon>
        <taxon>Chitinophagaceae</taxon>
        <taxon>Chitinophaga</taxon>
    </lineage>
</organism>
<dbReference type="SUPFAM" id="SSF52266">
    <property type="entry name" value="SGNH hydrolase"/>
    <property type="match status" value="1"/>
</dbReference>
<dbReference type="RefSeq" id="WP_089899682.1">
    <property type="nucleotide sequence ID" value="NZ_FOJG01000002.1"/>
</dbReference>
<feature type="signal peptide" evidence="1">
    <location>
        <begin position="1"/>
        <end position="18"/>
    </location>
</feature>
<dbReference type="Pfam" id="PF22352">
    <property type="entry name" value="K319L-like_PKD"/>
    <property type="match status" value="1"/>
</dbReference>
<feature type="domain" description="PKD" evidence="2">
    <location>
        <begin position="708"/>
        <end position="768"/>
    </location>
</feature>
<protein>
    <submittedName>
        <fullName evidence="3">Lysophospholipase L1</fullName>
    </submittedName>
</protein>
<dbReference type="STRING" id="29529.SAMN04488122_5132"/>
<dbReference type="InterPro" id="IPR013783">
    <property type="entry name" value="Ig-like_fold"/>
</dbReference>
<evidence type="ECO:0000259" key="2">
    <source>
        <dbReference type="PROSITE" id="PS50093"/>
    </source>
</evidence>
<name>A0A1I0S9N5_9BACT</name>
<dbReference type="Gene3D" id="2.60.40.10">
    <property type="entry name" value="Immunoglobulins"/>
    <property type="match status" value="1"/>
</dbReference>
<gene>
    <name evidence="3" type="ORF">SAMN04488122_5132</name>
</gene>
<keyword evidence="1" id="KW-0732">Signal</keyword>
<dbReference type="Proteomes" id="UP000199310">
    <property type="component" value="Unassembled WGS sequence"/>
</dbReference>